<proteinExistence type="predicted"/>
<accession>A0AA41Q3N6</accession>
<dbReference type="PANTHER" id="PTHR36151:SF3">
    <property type="entry name" value="ER-BOUND OXYGENASE MPAB_MPAB'_RUBBER OXYGENASE CATALYTIC DOMAIN-CONTAINING PROTEIN"/>
    <property type="match status" value="1"/>
</dbReference>
<feature type="region of interest" description="Disordered" evidence="1">
    <location>
        <begin position="1"/>
        <end position="22"/>
    </location>
</feature>
<dbReference type="AlphaFoldDB" id="A0AA41Q3N6"/>
<dbReference type="PANTHER" id="PTHR36151">
    <property type="entry name" value="BLR2777 PROTEIN"/>
    <property type="match status" value="1"/>
</dbReference>
<dbReference type="Proteomes" id="UP001165378">
    <property type="component" value="Unassembled WGS sequence"/>
</dbReference>
<keyword evidence="4" id="KW-1185">Reference proteome</keyword>
<feature type="domain" description="ER-bound oxygenase mpaB/mpaB'/Rubber oxygenase catalytic" evidence="2">
    <location>
        <begin position="25"/>
        <end position="262"/>
    </location>
</feature>
<evidence type="ECO:0000256" key="1">
    <source>
        <dbReference type="SAM" id="MobiDB-lite"/>
    </source>
</evidence>
<dbReference type="Pfam" id="PF09995">
    <property type="entry name" value="MPAB_Lcp_cat"/>
    <property type="match status" value="1"/>
</dbReference>
<organism evidence="3 4">
    <name type="scientific">Yinghuangia soli</name>
    <dbReference type="NCBI Taxonomy" id="2908204"/>
    <lineage>
        <taxon>Bacteria</taxon>
        <taxon>Bacillati</taxon>
        <taxon>Actinomycetota</taxon>
        <taxon>Actinomycetes</taxon>
        <taxon>Kitasatosporales</taxon>
        <taxon>Streptomycetaceae</taxon>
        <taxon>Yinghuangia</taxon>
    </lineage>
</organism>
<dbReference type="EMBL" id="JAKFHA010000019">
    <property type="protein sequence ID" value="MCF2530944.1"/>
    <property type="molecule type" value="Genomic_DNA"/>
</dbReference>
<protein>
    <submittedName>
        <fullName evidence="3">DUF2236 domain-containing protein</fullName>
    </submittedName>
</protein>
<comment type="caution">
    <text evidence="3">The sequence shown here is derived from an EMBL/GenBank/DDBJ whole genome shotgun (WGS) entry which is preliminary data.</text>
</comment>
<sequence length="293" mass="32732">MQSTSPSTAALRERPAGPPRGSELWRRFGDIRGFGLTAQVLAMQVAHPVVGAGVVEHSDYRSDPYGRFKRTYRSITTVVYGGPRRAAAESERLRVLHRAIRGTDELGRKYHALDPAAYAWVHLTLVKVVVDAHAMFGRPMTRAELDAYYADSVRLGLVLGVRPQDLPSTWAEFLAYHDHTVEHVLEDTRALRELLDGIRSPAKPNALHRLPDRRWHELTAPTSRMYYLITVAALPETLRKRCNLALTAAEAHDVDRAARRIRTATAFIPAPARRAPAILAPRVFELLGTIGTR</sequence>
<gene>
    <name evidence="3" type="ORF">LZ495_27535</name>
</gene>
<dbReference type="InterPro" id="IPR018713">
    <property type="entry name" value="MPAB/Lcp_cat_dom"/>
</dbReference>
<dbReference type="RefSeq" id="WP_235055611.1">
    <property type="nucleotide sequence ID" value="NZ_JAKFHA010000019.1"/>
</dbReference>
<evidence type="ECO:0000259" key="2">
    <source>
        <dbReference type="Pfam" id="PF09995"/>
    </source>
</evidence>
<reference evidence="3" key="1">
    <citation type="submission" date="2022-01" db="EMBL/GenBank/DDBJ databases">
        <title>Genome-Based Taxonomic Classification of the Phylum Actinobacteria.</title>
        <authorList>
            <person name="Gao Y."/>
        </authorList>
    </citation>
    <scope>NUCLEOTIDE SEQUENCE</scope>
    <source>
        <strain evidence="3">KLBMP 8922</strain>
    </source>
</reference>
<evidence type="ECO:0000313" key="3">
    <source>
        <dbReference type="EMBL" id="MCF2530944.1"/>
    </source>
</evidence>
<evidence type="ECO:0000313" key="4">
    <source>
        <dbReference type="Proteomes" id="UP001165378"/>
    </source>
</evidence>
<dbReference type="GO" id="GO:0016491">
    <property type="term" value="F:oxidoreductase activity"/>
    <property type="evidence" value="ECO:0007669"/>
    <property type="project" value="InterPro"/>
</dbReference>
<name>A0AA41Q3N6_9ACTN</name>